<feature type="transmembrane region" description="Helical" evidence="1">
    <location>
        <begin position="124"/>
        <end position="142"/>
    </location>
</feature>
<dbReference type="PANTHER" id="PTHR43677">
    <property type="entry name" value="SHORT-CHAIN DEHYDROGENASE/REDUCTASE"/>
    <property type="match status" value="1"/>
</dbReference>
<dbReference type="InterPro" id="IPR011032">
    <property type="entry name" value="GroES-like_sf"/>
</dbReference>
<evidence type="ECO:0000256" key="1">
    <source>
        <dbReference type="SAM" id="Phobius"/>
    </source>
</evidence>
<dbReference type="EC" id="1.1.1.1" evidence="3"/>
<dbReference type="EMBL" id="AEPV01000067">
    <property type="protein sequence ID" value="EFU73424.1"/>
    <property type="molecule type" value="Genomic_DNA"/>
</dbReference>
<comment type="caution">
    <text evidence="3">The sequence shown here is derived from an EMBL/GenBank/DDBJ whole genome shotgun (WGS) entry which is preliminary data.</text>
</comment>
<protein>
    <submittedName>
        <fullName evidence="3">Quinone oxidoreductase, YhdH/YhfP family</fullName>
        <ecNumber evidence="3">1.1.1.1</ecNumber>
    </submittedName>
</protein>
<dbReference type="Proteomes" id="UP000010296">
    <property type="component" value="Unassembled WGS sequence"/>
</dbReference>
<dbReference type="SUPFAM" id="SSF51735">
    <property type="entry name" value="NAD(P)-binding Rossmann-fold domains"/>
    <property type="match status" value="1"/>
</dbReference>
<evidence type="ECO:0000313" key="3">
    <source>
        <dbReference type="EMBL" id="EFU73424.1"/>
    </source>
</evidence>
<keyword evidence="1" id="KW-1133">Transmembrane helix</keyword>
<dbReference type="NCBIfam" id="TIGR02823">
    <property type="entry name" value="oxido_YhdH"/>
    <property type="match status" value="1"/>
</dbReference>
<dbReference type="InterPro" id="IPR020843">
    <property type="entry name" value="ER"/>
</dbReference>
<dbReference type="GO" id="GO:0043957">
    <property type="term" value="F:acryloyl-CoA reductase (NADPH) activity"/>
    <property type="evidence" value="ECO:0007669"/>
    <property type="project" value="TreeGrafter"/>
</dbReference>
<dbReference type="AlphaFoldDB" id="E6LH92"/>
<accession>E6LH92</accession>
<gene>
    <name evidence="3" type="ORF">HMPREF9088_1732</name>
</gene>
<keyword evidence="4" id="KW-1185">Reference proteome</keyword>
<name>E6LH92_ENTI1</name>
<dbReference type="InterPro" id="IPR036291">
    <property type="entry name" value="NAD(P)-bd_dom_sf"/>
</dbReference>
<dbReference type="InterPro" id="IPR051397">
    <property type="entry name" value="Zn-ADH-like_protein"/>
</dbReference>
<dbReference type="STRING" id="888064.HMPREF9088_1732"/>
<evidence type="ECO:0000259" key="2">
    <source>
        <dbReference type="SMART" id="SM00829"/>
    </source>
</evidence>
<dbReference type="PANTHER" id="PTHR43677:SF1">
    <property type="entry name" value="ACRYLYL-COA REDUCTASE ACUI-RELATED"/>
    <property type="match status" value="1"/>
</dbReference>
<sequence>MTTYQALEVTQQEANVFATVTDRQLAEPKENEVIVKIHYSSLNYKDALATKQNGGVIRNYPMVPGIDLAGEILASHDPQWPIGEKVLVTGFGLGVTHPGGYSQAQVVPTDWLVRLPDRLSLKESMLFGTAGFTAALAVLAVIDDSVKKNASIFVTGATGGVASTAIGLLASLGYQSITAITRKKETAQWLTVCGATSICTPEEVLPEKKRPLAKQTIDVLIDTVGGPFVSELLPSLSYGGKAALCGNAGGIQLETTVLPFILRSVQLIGIDSVAVPIDKRAAIWDFLAAHKELLTAIPQTEIALSAIPAQADLLLAGTHSGRTLISIQVKK</sequence>
<dbReference type="eggNOG" id="COG0604">
    <property type="taxonomic scope" value="Bacteria"/>
</dbReference>
<organism evidence="3 4">
    <name type="scientific">Enterococcus italicus (strain DSM 15952 / CCUG 50447 / LMG 22039 / TP 1.5)</name>
    <dbReference type="NCBI Taxonomy" id="888064"/>
    <lineage>
        <taxon>Bacteria</taxon>
        <taxon>Bacillati</taxon>
        <taxon>Bacillota</taxon>
        <taxon>Bacilli</taxon>
        <taxon>Lactobacillales</taxon>
        <taxon>Enterococcaceae</taxon>
        <taxon>Enterococcus</taxon>
    </lineage>
</organism>
<dbReference type="HOGENOM" id="CLU_026673_26_3_9"/>
<dbReference type="Pfam" id="PF08240">
    <property type="entry name" value="ADH_N"/>
    <property type="match status" value="1"/>
</dbReference>
<dbReference type="RefSeq" id="WP_007208745.1">
    <property type="nucleotide sequence ID" value="NZ_GL622241.1"/>
</dbReference>
<dbReference type="PATRIC" id="fig|888064.11.peg.721"/>
<feature type="transmembrane region" description="Helical" evidence="1">
    <location>
        <begin position="154"/>
        <end position="174"/>
    </location>
</feature>
<dbReference type="InterPro" id="IPR013154">
    <property type="entry name" value="ADH-like_N"/>
</dbReference>
<reference evidence="3 4" key="1">
    <citation type="submission" date="2010-12" db="EMBL/GenBank/DDBJ databases">
        <authorList>
            <person name="Muzny D."/>
            <person name="Qin X."/>
            <person name="Deng J."/>
            <person name="Jiang H."/>
            <person name="Liu Y."/>
            <person name="Qu J."/>
            <person name="Song X.-Z."/>
            <person name="Zhang L."/>
            <person name="Thornton R."/>
            <person name="Coyle M."/>
            <person name="Francisco L."/>
            <person name="Jackson L."/>
            <person name="Javaid M."/>
            <person name="Korchina V."/>
            <person name="Kovar C."/>
            <person name="Mata R."/>
            <person name="Mathew T."/>
            <person name="Ngo R."/>
            <person name="Nguyen L."/>
            <person name="Nguyen N."/>
            <person name="Okwuonu G."/>
            <person name="Ongeri F."/>
            <person name="Pham C."/>
            <person name="Simmons D."/>
            <person name="Wilczek-Boney K."/>
            <person name="Hale W."/>
            <person name="Jakkamsetti A."/>
            <person name="Pham P."/>
            <person name="Ruth R."/>
            <person name="San Lucas F."/>
            <person name="Warren J."/>
            <person name="Zhang J."/>
            <person name="Zhao Z."/>
            <person name="Zhou C."/>
            <person name="Zhu D."/>
            <person name="Lee S."/>
            <person name="Bess C."/>
            <person name="Blankenburg K."/>
            <person name="Forbes L."/>
            <person name="Fu Q."/>
            <person name="Gubbala S."/>
            <person name="Hirani K."/>
            <person name="Jayaseelan J.C."/>
            <person name="Lara F."/>
            <person name="Munidasa M."/>
            <person name="Palculict T."/>
            <person name="Patil S."/>
            <person name="Pu L.-L."/>
            <person name="Saada N."/>
            <person name="Tang L."/>
            <person name="Weissenberger G."/>
            <person name="Zhu Y."/>
            <person name="Hemphill L."/>
            <person name="Shang Y."/>
            <person name="Youmans B."/>
            <person name="Ayvaz T."/>
            <person name="Ross M."/>
            <person name="Santibanez J."/>
            <person name="Aqrawi P."/>
            <person name="Gross S."/>
            <person name="Joshi V."/>
            <person name="Fowler G."/>
            <person name="Nazareth L."/>
            <person name="Reid J."/>
            <person name="Worley K."/>
            <person name="Petrosino J."/>
            <person name="Highlander S."/>
            <person name="Gibbs R."/>
        </authorList>
    </citation>
    <scope>NUCLEOTIDE SEQUENCE [LARGE SCALE GENOMIC DNA]</scope>
    <source>
        <strain evidence="4">DSM 15952 / CCUG 50447 / LMG 22039 / TP 1.5</strain>
    </source>
</reference>
<dbReference type="Gene3D" id="3.40.50.720">
    <property type="entry name" value="NAD(P)-binding Rossmann-like Domain"/>
    <property type="match status" value="1"/>
</dbReference>
<dbReference type="SUPFAM" id="SSF50129">
    <property type="entry name" value="GroES-like"/>
    <property type="match status" value="1"/>
</dbReference>
<dbReference type="CDD" id="cd05280">
    <property type="entry name" value="MDR_yhdh_yhfp"/>
    <property type="match status" value="1"/>
</dbReference>
<feature type="domain" description="Enoyl reductase (ER)" evidence="2">
    <location>
        <begin position="10"/>
        <end position="325"/>
    </location>
</feature>
<dbReference type="SMART" id="SM00829">
    <property type="entry name" value="PKS_ER"/>
    <property type="match status" value="1"/>
</dbReference>
<keyword evidence="1" id="KW-0472">Membrane</keyword>
<dbReference type="OrthoDB" id="9782155at2"/>
<dbReference type="Gene3D" id="3.90.180.10">
    <property type="entry name" value="Medium-chain alcohol dehydrogenases, catalytic domain"/>
    <property type="match status" value="1"/>
</dbReference>
<dbReference type="GO" id="GO:0004022">
    <property type="term" value="F:alcohol dehydrogenase (NAD+) activity"/>
    <property type="evidence" value="ECO:0007669"/>
    <property type="project" value="UniProtKB-EC"/>
</dbReference>
<proteinExistence type="predicted"/>
<keyword evidence="1" id="KW-0812">Transmembrane</keyword>
<dbReference type="InterPro" id="IPR014188">
    <property type="entry name" value="Acrylyl-CoA_reductase_AcuI"/>
</dbReference>
<keyword evidence="3" id="KW-0560">Oxidoreductase</keyword>
<evidence type="ECO:0000313" key="4">
    <source>
        <dbReference type="Proteomes" id="UP000010296"/>
    </source>
</evidence>